<keyword evidence="1" id="KW-0812">Transmembrane</keyword>
<feature type="transmembrane region" description="Helical" evidence="1">
    <location>
        <begin position="67"/>
        <end position="84"/>
    </location>
</feature>
<evidence type="ECO:0000313" key="4">
    <source>
        <dbReference type="Proteomes" id="UP000178315"/>
    </source>
</evidence>
<dbReference type="EMBL" id="MHJU01000026">
    <property type="protein sequence ID" value="OGY72692.1"/>
    <property type="molecule type" value="Genomic_DNA"/>
</dbReference>
<comment type="caution">
    <text evidence="3">The sequence shown here is derived from an EMBL/GenBank/DDBJ whole genome shotgun (WGS) entry which is preliminary data.</text>
</comment>
<name>A0A1G2A778_9BACT</name>
<feature type="transmembrane region" description="Helical" evidence="1">
    <location>
        <begin position="104"/>
        <end position="127"/>
    </location>
</feature>
<accession>A0A1G2A778</accession>
<organism evidence="3 4">
    <name type="scientific">Candidatus Jacksonbacteria bacterium RIFCSPLOWO2_02_FULL_44_20</name>
    <dbReference type="NCBI Taxonomy" id="1798460"/>
    <lineage>
        <taxon>Bacteria</taxon>
        <taxon>Candidatus Jacksoniibacteriota</taxon>
    </lineage>
</organism>
<gene>
    <name evidence="3" type="ORF">A3H61_01735</name>
</gene>
<evidence type="ECO:0000259" key="2">
    <source>
        <dbReference type="Pfam" id="PF18920"/>
    </source>
</evidence>
<protein>
    <recommendedName>
        <fullName evidence="2">DUF5671 domain-containing protein</fullName>
    </recommendedName>
</protein>
<feature type="domain" description="DUF5671" evidence="2">
    <location>
        <begin position="18"/>
        <end position="148"/>
    </location>
</feature>
<dbReference type="InterPro" id="IPR043728">
    <property type="entry name" value="DUF5671"/>
</dbReference>
<dbReference type="Proteomes" id="UP000178315">
    <property type="component" value="Unassembled WGS sequence"/>
</dbReference>
<proteinExistence type="predicted"/>
<feature type="transmembrane region" description="Helical" evidence="1">
    <location>
        <begin position="171"/>
        <end position="190"/>
    </location>
</feature>
<dbReference type="Pfam" id="PF18920">
    <property type="entry name" value="DUF5671"/>
    <property type="match status" value="1"/>
</dbReference>
<evidence type="ECO:0000256" key="1">
    <source>
        <dbReference type="SAM" id="Phobius"/>
    </source>
</evidence>
<reference evidence="3 4" key="1">
    <citation type="journal article" date="2016" name="Nat. Commun.">
        <title>Thousands of microbial genomes shed light on interconnected biogeochemical processes in an aquifer system.</title>
        <authorList>
            <person name="Anantharaman K."/>
            <person name="Brown C.T."/>
            <person name="Hug L.A."/>
            <person name="Sharon I."/>
            <person name="Castelle C.J."/>
            <person name="Probst A.J."/>
            <person name="Thomas B.C."/>
            <person name="Singh A."/>
            <person name="Wilkins M.J."/>
            <person name="Karaoz U."/>
            <person name="Brodie E.L."/>
            <person name="Williams K.H."/>
            <person name="Hubbard S.S."/>
            <person name="Banfield J.F."/>
        </authorList>
    </citation>
    <scope>NUCLEOTIDE SEQUENCE [LARGE SCALE GENOMIC DNA]</scope>
</reference>
<keyword evidence="1" id="KW-0472">Membrane</keyword>
<feature type="transmembrane region" description="Helical" evidence="1">
    <location>
        <begin position="133"/>
        <end position="155"/>
    </location>
</feature>
<evidence type="ECO:0000313" key="3">
    <source>
        <dbReference type="EMBL" id="OGY72692.1"/>
    </source>
</evidence>
<feature type="transmembrane region" description="Helical" evidence="1">
    <location>
        <begin position="21"/>
        <end position="47"/>
    </location>
</feature>
<sequence length="317" mass="36133">METISNQNMPNSNTPKDVFSHLLAIITLYIGVVSVIALLFQCINTLFPDRLDTFYYDPSLEIIRRSAASLIVVWPAHILMSWIIGRDMRAHTEKRGMAIRKWLIYLTIFAAALTIIIDLITLLYNFLGGELTLRFALKVLVVLIVASGIFGYHLFDIRRDDARDSLRPKQLAWLVSALLIVAIGASFFIIGSPAGIRARKFDEQRLQNLQLIQSEITNYWSQKENLPTVLDDLKDSISGFSPPNDPETGKEYEYEPTGPLSFNLCAIFRTKTQERNDDKKISPPAARFYDPYQQNWSHDVGRVCFARSIDPERYGKP</sequence>
<dbReference type="AlphaFoldDB" id="A0A1G2A778"/>
<keyword evidence="1" id="KW-1133">Transmembrane helix</keyword>